<dbReference type="InterPro" id="IPR029063">
    <property type="entry name" value="SAM-dependent_MTases_sf"/>
</dbReference>
<gene>
    <name evidence="2" type="ORF">GCM10025876_37690</name>
</gene>
<evidence type="ECO:0000313" key="3">
    <source>
        <dbReference type="Proteomes" id="UP001157125"/>
    </source>
</evidence>
<keyword evidence="3" id="KW-1185">Reference proteome</keyword>
<organism evidence="2 3">
    <name type="scientific">Demequina litorisediminis</name>
    <dbReference type="NCBI Taxonomy" id="1849022"/>
    <lineage>
        <taxon>Bacteria</taxon>
        <taxon>Bacillati</taxon>
        <taxon>Actinomycetota</taxon>
        <taxon>Actinomycetes</taxon>
        <taxon>Micrococcales</taxon>
        <taxon>Demequinaceae</taxon>
        <taxon>Demequina</taxon>
    </lineage>
</organism>
<name>A0ABQ6IIC1_9MICO</name>
<dbReference type="Gene3D" id="3.40.50.150">
    <property type="entry name" value="Vaccinia Virus protein VP39"/>
    <property type="match status" value="1"/>
</dbReference>
<sequence length="137" mass="14660">MSPPPLDLDALRRWPDVEAPGLVAVDAADRLMLDESSEHRASAAPGTVVVIGDGYGALTLGAAAEGATGIRTHVDPLNGERALEANAERAGLGAAFEVHRLEPALVRGARVVLLRLPGRWRRCATWRASSRRTRIPR</sequence>
<feature type="domain" description="RlmG N-terminal" evidence="1">
    <location>
        <begin position="10"/>
        <end position="118"/>
    </location>
</feature>
<dbReference type="InterPro" id="IPR058679">
    <property type="entry name" value="RlmG_N"/>
</dbReference>
<evidence type="ECO:0000259" key="1">
    <source>
        <dbReference type="Pfam" id="PF26049"/>
    </source>
</evidence>
<accession>A0ABQ6IIC1</accession>
<reference evidence="3" key="1">
    <citation type="journal article" date="2019" name="Int. J. Syst. Evol. Microbiol.">
        <title>The Global Catalogue of Microorganisms (GCM) 10K type strain sequencing project: providing services to taxonomists for standard genome sequencing and annotation.</title>
        <authorList>
            <consortium name="The Broad Institute Genomics Platform"/>
            <consortium name="The Broad Institute Genome Sequencing Center for Infectious Disease"/>
            <person name="Wu L."/>
            <person name="Ma J."/>
        </authorList>
    </citation>
    <scope>NUCLEOTIDE SEQUENCE [LARGE SCALE GENOMIC DNA]</scope>
    <source>
        <strain evidence="3">NBRC 112299</strain>
    </source>
</reference>
<dbReference type="Proteomes" id="UP001157125">
    <property type="component" value="Unassembled WGS sequence"/>
</dbReference>
<dbReference type="EMBL" id="BSUN01000001">
    <property type="protein sequence ID" value="GMA37565.1"/>
    <property type="molecule type" value="Genomic_DNA"/>
</dbReference>
<evidence type="ECO:0000313" key="2">
    <source>
        <dbReference type="EMBL" id="GMA37565.1"/>
    </source>
</evidence>
<dbReference type="Pfam" id="PF26049">
    <property type="entry name" value="RLMG_N"/>
    <property type="match status" value="1"/>
</dbReference>
<proteinExistence type="predicted"/>
<protein>
    <recommendedName>
        <fullName evidence="1">RlmG N-terminal domain-containing protein</fullName>
    </recommendedName>
</protein>
<comment type="caution">
    <text evidence="2">The sequence shown here is derived from an EMBL/GenBank/DDBJ whole genome shotgun (WGS) entry which is preliminary data.</text>
</comment>